<dbReference type="Pfam" id="PF03852">
    <property type="entry name" value="Vsr"/>
    <property type="match status" value="1"/>
</dbReference>
<keyword evidence="2 8" id="KW-0255">Endonuclease</keyword>
<name>A0A154UZF0_9MICO</name>
<keyword evidence="4" id="KW-0378">Hydrolase</keyword>
<protein>
    <submittedName>
        <fullName evidence="8">Very short patch repair endonuclease</fullName>
    </submittedName>
</protein>
<dbReference type="STRING" id="31965.AWH51_13360"/>
<keyword evidence="3" id="KW-0227">DNA damage</keyword>
<reference evidence="8 9" key="1">
    <citation type="submission" date="2016-01" db="EMBL/GenBank/DDBJ databases">
        <title>Draft genome sequence of Clavibacter michiganensis subsp. tessellarius DOAB 609.</title>
        <authorList>
            <person name="Tambong J.T."/>
        </authorList>
    </citation>
    <scope>NUCLEOTIDE SEQUENCE [LARGE SCALE GENOMIC DNA]</scope>
    <source>
        <strain evidence="8 9">DOAB 609</strain>
    </source>
</reference>
<comment type="similarity">
    <text evidence="6">Belongs to the Vsr family.</text>
</comment>
<dbReference type="CDD" id="cd00221">
    <property type="entry name" value="Vsr"/>
    <property type="match status" value="1"/>
</dbReference>
<evidence type="ECO:0000256" key="2">
    <source>
        <dbReference type="ARBA" id="ARBA00022759"/>
    </source>
</evidence>
<evidence type="ECO:0000256" key="5">
    <source>
        <dbReference type="ARBA" id="ARBA00023204"/>
    </source>
</evidence>
<dbReference type="Gene3D" id="3.40.960.10">
    <property type="entry name" value="VSR Endonuclease"/>
    <property type="match status" value="1"/>
</dbReference>
<keyword evidence="5" id="KW-0234">DNA repair</keyword>
<sequence length="155" mass="17906">MSWASSDASRRVMRSNKRRDTAPELAVRRILHTEGMRYRVGFRVCRETRSRADIAFTRQRIAVFIDGCFWHSCPDHLHLPKANADYWIPKLARNVERDAEVSTVLRDLGWTVLRFWEREPARDVADRIIAAVEKARLSVSTPRDPDDADRGSGSQ</sequence>
<dbReference type="InterPro" id="IPR004603">
    <property type="entry name" value="DNA_mismatch_endonuc_vsr"/>
</dbReference>
<dbReference type="NCBIfam" id="TIGR00632">
    <property type="entry name" value="vsr"/>
    <property type="match status" value="1"/>
</dbReference>
<dbReference type="AlphaFoldDB" id="A0A154UZF0"/>
<dbReference type="Proteomes" id="UP000076218">
    <property type="component" value="Unassembled WGS sequence"/>
</dbReference>
<dbReference type="OrthoDB" id="9801520at2"/>
<keyword evidence="1" id="KW-0540">Nuclease</keyword>
<dbReference type="SUPFAM" id="SSF52980">
    <property type="entry name" value="Restriction endonuclease-like"/>
    <property type="match status" value="1"/>
</dbReference>
<comment type="caution">
    <text evidence="8">The sequence shown here is derived from an EMBL/GenBank/DDBJ whole genome shotgun (WGS) entry which is preliminary data.</text>
</comment>
<dbReference type="GO" id="GO:0006298">
    <property type="term" value="P:mismatch repair"/>
    <property type="evidence" value="ECO:0007669"/>
    <property type="project" value="InterPro"/>
</dbReference>
<organism evidence="8 9">
    <name type="scientific">Clavibacter tessellarius</name>
    <dbReference type="NCBI Taxonomy" id="31965"/>
    <lineage>
        <taxon>Bacteria</taxon>
        <taxon>Bacillati</taxon>
        <taxon>Actinomycetota</taxon>
        <taxon>Actinomycetes</taxon>
        <taxon>Micrococcales</taxon>
        <taxon>Microbacteriaceae</taxon>
        <taxon>Clavibacter</taxon>
    </lineage>
</organism>
<evidence type="ECO:0000256" key="7">
    <source>
        <dbReference type="SAM" id="MobiDB-lite"/>
    </source>
</evidence>
<dbReference type="EMBL" id="LQXA01000042">
    <property type="protein sequence ID" value="KZC94502.1"/>
    <property type="molecule type" value="Genomic_DNA"/>
</dbReference>
<dbReference type="RefSeq" id="WP_063072207.1">
    <property type="nucleotide sequence ID" value="NZ_LQXA01000042.1"/>
</dbReference>
<dbReference type="InterPro" id="IPR011335">
    <property type="entry name" value="Restrct_endonuc-II-like"/>
</dbReference>
<evidence type="ECO:0000256" key="3">
    <source>
        <dbReference type="ARBA" id="ARBA00022763"/>
    </source>
</evidence>
<dbReference type="GO" id="GO:0016787">
    <property type="term" value="F:hydrolase activity"/>
    <property type="evidence" value="ECO:0007669"/>
    <property type="project" value="UniProtKB-KW"/>
</dbReference>
<evidence type="ECO:0000256" key="4">
    <source>
        <dbReference type="ARBA" id="ARBA00022801"/>
    </source>
</evidence>
<dbReference type="GO" id="GO:0004519">
    <property type="term" value="F:endonuclease activity"/>
    <property type="evidence" value="ECO:0007669"/>
    <property type="project" value="UniProtKB-KW"/>
</dbReference>
<evidence type="ECO:0000256" key="1">
    <source>
        <dbReference type="ARBA" id="ARBA00022722"/>
    </source>
</evidence>
<proteinExistence type="inferred from homology"/>
<gene>
    <name evidence="8" type="ORF">AWH51_13360</name>
</gene>
<accession>A0A154UZF0</accession>
<evidence type="ECO:0000256" key="6">
    <source>
        <dbReference type="ARBA" id="ARBA00029466"/>
    </source>
</evidence>
<evidence type="ECO:0000313" key="9">
    <source>
        <dbReference type="Proteomes" id="UP000076218"/>
    </source>
</evidence>
<evidence type="ECO:0000313" key="8">
    <source>
        <dbReference type="EMBL" id="KZC94502.1"/>
    </source>
</evidence>
<feature type="region of interest" description="Disordered" evidence="7">
    <location>
        <begin position="1"/>
        <end position="20"/>
    </location>
</feature>